<name>A0A1B1RZD9_9BACL</name>
<sequence>MNLRNLNTYVPTVLYKRGLDYFERDFVEQLAEDAPNRWHAFVAGTHDYEVIVKLSGESPWRGLLVRVRLNRIRCASMKWPYVWRFVKLKKKTVRRA</sequence>
<organism evidence="1 2">
    <name type="scientific">Planococcus versutus</name>
    <dbReference type="NCBI Taxonomy" id="1302659"/>
    <lineage>
        <taxon>Bacteria</taxon>
        <taxon>Bacillati</taxon>
        <taxon>Bacillota</taxon>
        <taxon>Bacilli</taxon>
        <taxon>Bacillales</taxon>
        <taxon>Caryophanaceae</taxon>
        <taxon>Planococcus</taxon>
    </lineage>
</organism>
<dbReference type="Proteomes" id="UP000053354">
    <property type="component" value="Chromosome"/>
</dbReference>
<gene>
    <name evidence="1" type="ORF">I858_004475</name>
</gene>
<dbReference type="KEGG" id="pll:I858_004475"/>
<reference evidence="1" key="1">
    <citation type="submission" date="2016-10" db="EMBL/GenBank/DDBJ databases">
        <authorList>
            <person name="See-Too W.S."/>
        </authorList>
    </citation>
    <scope>NUCLEOTIDE SEQUENCE</scope>
    <source>
        <strain evidence="1">L10.15</strain>
    </source>
</reference>
<accession>A0A1B1RZD9</accession>
<dbReference type="STRING" id="1302659.I858_004475"/>
<evidence type="ECO:0000313" key="1">
    <source>
        <dbReference type="EMBL" id="ANU26287.1"/>
    </source>
</evidence>
<keyword evidence="2" id="KW-1185">Reference proteome</keyword>
<proteinExistence type="predicted"/>
<dbReference type="EMBL" id="CP016540">
    <property type="protein sequence ID" value="ANU26287.1"/>
    <property type="molecule type" value="Genomic_DNA"/>
</dbReference>
<evidence type="ECO:0000313" key="2">
    <source>
        <dbReference type="Proteomes" id="UP000053354"/>
    </source>
</evidence>
<dbReference type="AlphaFoldDB" id="A0A1B1RZD9"/>
<protein>
    <submittedName>
        <fullName evidence="1">Uncharacterized protein</fullName>
    </submittedName>
</protein>